<dbReference type="EMBL" id="BMCB01000002">
    <property type="protein sequence ID" value="GGA82642.1"/>
    <property type="molecule type" value="Genomic_DNA"/>
</dbReference>
<feature type="domain" description="Regulatory protein YycH" evidence="2">
    <location>
        <begin position="9"/>
        <end position="440"/>
    </location>
</feature>
<evidence type="ECO:0000313" key="5">
    <source>
        <dbReference type="Proteomes" id="UP000243706"/>
    </source>
</evidence>
<protein>
    <submittedName>
        <fullName evidence="4">YycH protein</fullName>
    </submittedName>
</protein>
<evidence type="ECO:0000259" key="2">
    <source>
        <dbReference type="Pfam" id="PF07435"/>
    </source>
</evidence>
<keyword evidence="6" id="KW-1185">Reference proteome</keyword>
<dbReference type="Proteomes" id="UP000243706">
    <property type="component" value="Chromosome 1"/>
</dbReference>
<organism evidence="4 5">
    <name type="scientific">Staphylococcus muscae</name>
    <dbReference type="NCBI Taxonomy" id="1294"/>
    <lineage>
        <taxon>Bacteria</taxon>
        <taxon>Bacillati</taxon>
        <taxon>Bacillota</taxon>
        <taxon>Bacilli</taxon>
        <taxon>Bacillales</taxon>
        <taxon>Staphylococcaceae</taxon>
        <taxon>Staphylococcus</taxon>
    </lineage>
</organism>
<evidence type="ECO:0000256" key="1">
    <source>
        <dbReference type="SAM" id="Phobius"/>
    </source>
</evidence>
<evidence type="ECO:0000313" key="6">
    <source>
        <dbReference type="Proteomes" id="UP000652995"/>
    </source>
</evidence>
<dbReference type="Pfam" id="PF07435">
    <property type="entry name" value="YycH"/>
    <property type="match status" value="1"/>
</dbReference>
<dbReference type="InterPro" id="IPR042274">
    <property type="entry name" value="YycH/YycI_2"/>
</dbReference>
<sequence>MVIGMRIKELIKSITLTILVISSIVLTLLIWNFTPDIADVDSELAKENTKSIGPRFESQINQVIAPLQLVHVHGTNIEGMPATREVNELSDIFAKQHINKVVYIENDQSLLLRELSDHFLILDYPTDIPIAIYLSDVLDVQAKVPNHFKFNRLIYDIDSAEHLVVYAIDETRHRAVKMTTSIKTSSAKNHLEELKMALRPYMNVSTNEDTVNKATYLYAPKAPENLKTYRTIFNHISVEDLNAILFDDTPIVRTTKSGNTIYNNNTGVVNYDPDRKTYHYTNLTEDEYSTRDMNISIPRTFDYINEHGGFTDDFRLFNTNKDQGLITYQMFLNGRPIFYPNQLNQILVSWGERGIFEYSRGLLKTNVTIDNGEKPKKLPTLEDVRGALASSNQVDYRKVEQLVVGYRMVSKKGPDNRLEIQENSQFEPIWFVKHEGKWYEFNDGELIEQ</sequence>
<keyword evidence="1" id="KW-0812">Transmembrane</keyword>
<reference evidence="3" key="4">
    <citation type="submission" date="2024-05" db="EMBL/GenBank/DDBJ databases">
        <authorList>
            <person name="Sun Q."/>
            <person name="Sedlacek I."/>
        </authorList>
    </citation>
    <scope>NUCLEOTIDE SEQUENCE</scope>
    <source>
        <strain evidence="3">CCM 4175</strain>
    </source>
</reference>
<proteinExistence type="predicted"/>
<reference evidence="6" key="3">
    <citation type="journal article" date="2019" name="Int. J. Syst. Evol. Microbiol.">
        <title>The Global Catalogue of Microorganisms (GCM) 10K type strain sequencing project: providing services to taxonomists for standard genome sequencing and annotation.</title>
        <authorList>
            <consortium name="The Broad Institute Genomics Platform"/>
            <consortium name="The Broad Institute Genome Sequencing Center for Infectious Disease"/>
            <person name="Wu L."/>
            <person name="Ma J."/>
        </authorList>
    </citation>
    <scope>NUCLEOTIDE SEQUENCE [LARGE SCALE GENOMIC DNA]</scope>
    <source>
        <strain evidence="6">CCM 4175</strain>
    </source>
</reference>
<keyword evidence="1" id="KW-0472">Membrane</keyword>
<reference evidence="4 5" key="2">
    <citation type="submission" date="2017-06" db="EMBL/GenBank/DDBJ databases">
        <authorList>
            <consortium name="Pathogen Informatics"/>
        </authorList>
    </citation>
    <scope>NUCLEOTIDE SEQUENCE [LARGE SCALE GENOMIC DNA]</scope>
    <source>
        <strain evidence="4 5">NCTC13833</strain>
    </source>
</reference>
<keyword evidence="1" id="KW-1133">Transmembrane helix</keyword>
<evidence type="ECO:0000313" key="4">
    <source>
        <dbReference type="EMBL" id="SNV98204.1"/>
    </source>
</evidence>
<dbReference type="AlphaFoldDB" id="A0A240BR65"/>
<feature type="transmembrane region" description="Helical" evidence="1">
    <location>
        <begin position="12"/>
        <end position="33"/>
    </location>
</feature>
<dbReference type="CDD" id="cd15787">
    <property type="entry name" value="YycH_N"/>
    <property type="match status" value="1"/>
</dbReference>
<dbReference type="EMBL" id="LT906464">
    <property type="protein sequence ID" value="SNV98204.1"/>
    <property type="molecule type" value="Genomic_DNA"/>
</dbReference>
<evidence type="ECO:0000313" key="3">
    <source>
        <dbReference type="EMBL" id="GGA82642.1"/>
    </source>
</evidence>
<reference evidence="3" key="1">
    <citation type="journal article" date="2014" name="Int. J. Syst. Evol. Microbiol.">
        <title>Complete genome of a new Firmicutes species belonging to the dominant human colonic microbiota ('Ruminococcus bicirculans') reveals two chromosomes and a selective capacity to utilize plant glucans.</title>
        <authorList>
            <consortium name="NISC Comparative Sequencing Program"/>
            <person name="Wegmann U."/>
            <person name="Louis P."/>
            <person name="Goesmann A."/>
            <person name="Henrissat B."/>
            <person name="Duncan S.H."/>
            <person name="Flint H.J."/>
        </authorList>
    </citation>
    <scope>NUCLEOTIDE SEQUENCE</scope>
    <source>
        <strain evidence="3">CCM 4175</strain>
    </source>
</reference>
<dbReference type="Proteomes" id="UP000652995">
    <property type="component" value="Unassembled WGS sequence"/>
</dbReference>
<name>A0A240BR65_9STAP</name>
<gene>
    <name evidence="4" type="primary">yycH</name>
    <name evidence="3" type="ORF">GCM10007183_03540</name>
    <name evidence="4" type="ORF">SAMEA4412661_00028</name>
</gene>
<accession>A0A240BR65</accession>
<dbReference type="Gene3D" id="3.30.310.160">
    <property type="entry name" value="YycH protein, domain 2"/>
    <property type="match status" value="1"/>
</dbReference>
<dbReference type="InterPro" id="IPR009996">
    <property type="entry name" value="YycH"/>
</dbReference>